<dbReference type="PANTHER" id="PTHR11903">
    <property type="entry name" value="PROSTAGLANDIN G/H SYNTHASE"/>
    <property type="match status" value="1"/>
</dbReference>
<evidence type="ECO:0000256" key="5">
    <source>
        <dbReference type="ARBA" id="ARBA00022723"/>
    </source>
</evidence>
<dbReference type="AlphaFoldDB" id="A0A848M0H4"/>
<accession>A0A848M0H4</accession>
<dbReference type="GO" id="GO:0006979">
    <property type="term" value="P:response to oxidative stress"/>
    <property type="evidence" value="ECO:0007669"/>
    <property type="project" value="InterPro"/>
</dbReference>
<keyword evidence="6" id="KW-0925">Oxylipin biosynthesis</keyword>
<evidence type="ECO:0000313" key="15">
    <source>
        <dbReference type="Proteomes" id="UP000518300"/>
    </source>
</evidence>
<dbReference type="InterPro" id="IPR037120">
    <property type="entry name" value="Haem_peroxidase_sf_animal"/>
</dbReference>
<keyword evidence="7" id="KW-0611">Plant defense</keyword>
<protein>
    <submittedName>
        <fullName evidence="14">Peroxidase</fullName>
    </submittedName>
</protein>
<dbReference type="GO" id="GO:0016702">
    <property type="term" value="F:oxidoreductase activity, acting on single donors with incorporation of molecular oxygen, incorporation of two atoms of oxygen"/>
    <property type="evidence" value="ECO:0007669"/>
    <property type="project" value="TreeGrafter"/>
</dbReference>
<evidence type="ECO:0000256" key="3">
    <source>
        <dbReference type="ARBA" id="ARBA00022559"/>
    </source>
</evidence>
<evidence type="ECO:0000256" key="11">
    <source>
        <dbReference type="ARBA" id="ARBA00023004"/>
    </source>
</evidence>
<dbReference type="Proteomes" id="UP000518300">
    <property type="component" value="Unassembled WGS sequence"/>
</dbReference>
<keyword evidence="15" id="KW-1185">Reference proteome</keyword>
<dbReference type="Pfam" id="PF03098">
    <property type="entry name" value="An_peroxidase"/>
    <property type="match status" value="1"/>
</dbReference>
<comment type="caution">
    <text evidence="14">The sequence shown here is derived from an EMBL/GenBank/DDBJ whole genome shotgun (WGS) entry which is preliminary data.</text>
</comment>
<keyword evidence="13" id="KW-0275">Fatty acid biosynthesis</keyword>
<evidence type="ECO:0000256" key="13">
    <source>
        <dbReference type="ARBA" id="ARBA00023160"/>
    </source>
</evidence>
<keyword evidence="8" id="KW-0276">Fatty acid metabolism</keyword>
<dbReference type="GO" id="GO:0031408">
    <property type="term" value="P:oxylipin biosynthetic process"/>
    <property type="evidence" value="ECO:0007669"/>
    <property type="project" value="UniProtKB-KW"/>
</dbReference>
<reference evidence="14 15" key="1">
    <citation type="submission" date="2020-04" db="EMBL/GenBank/DDBJ databases">
        <title>Draft genome of Pyxidicoccus fallax type strain.</title>
        <authorList>
            <person name="Whitworth D.E."/>
        </authorList>
    </citation>
    <scope>NUCLEOTIDE SEQUENCE [LARGE SCALE GENOMIC DNA]</scope>
    <source>
        <strain evidence="14 15">DSM 14698</strain>
    </source>
</reference>
<keyword evidence="4" id="KW-0349">Heme</keyword>
<comment type="cofactor">
    <cofactor evidence="1">
        <name>Ca(2+)</name>
        <dbReference type="ChEBI" id="CHEBI:29108"/>
    </cofactor>
</comment>
<dbReference type="GO" id="GO:0006952">
    <property type="term" value="P:defense response"/>
    <property type="evidence" value="ECO:0007669"/>
    <property type="project" value="UniProtKB-KW"/>
</dbReference>
<name>A0A848M0H4_9BACT</name>
<keyword evidence="11" id="KW-0408">Iron</keyword>
<dbReference type="GO" id="GO:0046872">
    <property type="term" value="F:metal ion binding"/>
    <property type="evidence" value="ECO:0007669"/>
    <property type="project" value="UniProtKB-KW"/>
</dbReference>
<dbReference type="InterPro" id="IPR050783">
    <property type="entry name" value="Oxylipin_biosynth_metab"/>
</dbReference>
<dbReference type="PROSITE" id="PS50292">
    <property type="entry name" value="PEROXIDASE_3"/>
    <property type="match status" value="1"/>
</dbReference>
<evidence type="ECO:0000256" key="10">
    <source>
        <dbReference type="ARBA" id="ARBA00023002"/>
    </source>
</evidence>
<dbReference type="RefSeq" id="WP_281404561.1">
    <property type="nucleotide sequence ID" value="NZ_JABBJJ010000566.1"/>
</dbReference>
<dbReference type="GO" id="GO:0006633">
    <property type="term" value="P:fatty acid biosynthetic process"/>
    <property type="evidence" value="ECO:0007669"/>
    <property type="project" value="UniProtKB-KW"/>
</dbReference>
<dbReference type="InterPro" id="IPR019791">
    <property type="entry name" value="Haem_peroxidase_animal"/>
</dbReference>
<evidence type="ECO:0000256" key="7">
    <source>
        <dbReference type="ARBA" id="ARBA00022821"/>
    </source>
</evidence>
<evidence type="ECO:0000256" key="6">
    <source>
        <dbReference type="ARBA" id="ARBA00022767"/>
    </source>
</evidence>
<dbReference type="CDD" id="cd09818">
    <property type="entry name" value="PIOX_like"/>
    <property type="match status" value="1"/>
</dbReference>
<dbReference type="PANTHER" id="PTHR11903:SF11">
    <property type="entry name" value="ALPHA-DIOXYGENASE 1"/>
    <property type="match status" value="1"/>
</dbReference>
<keyword evidence="2" id="KW-0444">Lipid biosynthesis</keyword>
<keyword evidence="5" id="KW-0479">Metal-binding</keyword>
<evidence type="ECO:0000256" key="8">
    <source>
        <dbReference type="ARBA" id="ARBA00022832"/>
    </source>
</evidence>
<evidence type="ECO:0000256" key="9">
    <source>
        <dbReference type="ARBA" id="ARBA00022964"/>
    </source>
</evidence>
<keyword evidence="10" id="KW-0560">Oxidoreductase</keyword>
<dbReference type="InterPro" id="IPR034815">
    <property type="entry name" value="A_dioxygenase"/>
</dbReference>
<feature type="non-terminal residue" evidence="14">
    <location>
        <position position="1"/>
    </location>
</feature>
<evidence type="ECO:0000256" key="12">
    <source>
        <dbReference type="ARBA" id="ARBA00023098"/>
    </source>
</evidence>
<organism evidence="14 15">
    <name type="scientific">Pyxidicoccus fallax</name>
    <dbReference type="NCBI Taxonomy" id="394095"/>
    <lineage>
        <taxon>Bacteria</taxon>
        <taxon>Pseudomonadati</taxon>
        <taxon>Myxococcota</taxon>
        <taxon>Myxococcia</taxon>
        <taxon>Myxococcales</taxon>
        <taxon>Cystobacterineae</taxon>
        <taxon>Myxococcaceae</taxon>
        <taxon>Pyxidicoccus</taxon>
    </lineage>
</organism>
<sequence>PPDPTRIPGADDGPPTYLNRGSHWWDASQIYGNSEAEIRELRCSEDDGKDSRGKLKLVGQDQAERLPVDARTRMQKSGVTQNWWMGLSLMHTLFTKEHNAIVDRLRLEYPDWSGDQLFETARLINTALMAKIHTVEWTPAILGHPTLRSAMNAHWWGLVTERVTRVFGRLSRLEAIGGIPGASTKHFGVPYALTEEFVSVYRLHSLIPDTVRLYRVEDGKPVREVGMADITGEKVQAVFEGGLSIDDVCYSFGISHPGAIVLHNYPHFLRTLEAQDPHGLPGQKLKIDLAAIDIMRDRERGVPRYNDFRELMYLPRCRSFKDITRNAEWARQLKDVYGDVDRVDLQVGMLAEAPPRGFGFSDTAFRIFVLMASRRLTSDRFFTTDFNVNLYTRPGMDWINNNTMTSVLLRHYPGLKPSLVQVTNAFTPWASMAH</sequence>
<keyword evidence="3 14" id="KW-0575">Peroxidase</keyword>
<dbReference type="GO" id="GO:0004601">
    <property type="term" value="F:peroxidase activity"/>
    <property type="evidence" value="ECO:0007669"/>
    <property type="project" value="UniProtKB-KW"/>
</dbReference>
<dbReference type="EMBL" id="JABBJJ010000566">
    <property type="protein sequence ID" value="NMO23262.1"/>
    <property type="molecule type" value="Genomic_DNA"/>
</dbReference>
<dbReference type="GO" id="GO:0020037">
    <property type="term" value="F:heme binding"/>
    <property type="evidence" value="ECO:0007669"/>
    <property type="project" value="InterPro"/>
</dbReference>
<dbReference type="SUPFAM" id="SSF48113">
    <property type="entry name" value="Heme-dependent peroxidases"/>
    <property type="match status" value="1"/>
</dbReference>
<dbReference type="Gene3D" id="1.10.640.10">
    <property type="entry name" value="Haem peroxidase domain superfamily, animal type"/>
    <property type="match status" value="1"/>
</dbReference>
<evidence type="ECO:0000313" key="14">
    <source>
        <dbReference type="EMBL" id="NMO23262.1"/>
    </source>
</evidence>
<proteinExistence type="predicted"/>
<dbReference type="InterPro" id="IPR010255">
    <property type="entry name" value="Haem_peroxidase_sf"/>
</dbReference>
<gene>
    <name evidence="14" type="ORF">HG543_51635</name>
</gene>
<dbReference type="PRINTS" id="PR00457">
    <property type="entry name" value="ANPEROXIDASE"/>
</dbReference>
<keyword evidence="12" id="KW-0443">Lipid metabolism</keyword>
<evidence type="ECO:0000256" key="2">
    <source>
        <dbReference type="ARBA" id="ARBA00022516"/>
    </source>
</evidence>
<keyword evidence="9" id="KW-0223">Dioxygenase</keyword>
<evidence type="ECO:0000256" key="1">
    <source>
        <dbReference type="ARBA" id="ARBA00001913"/>
    </source>
</evidence>
<evidence type="ECO:0000256" key="4">
    <source>
        <dbReference type="ARBA" id="ARBA00022617"/>
    </source>
</evidence>